<accession>A0ABT2MGD3</accession>
<dbReference type="InterPro" id="IPR050266">
    <property type="entry name" value="AB_hydrolase_sf"/>
</dbReference>
<evidence type="ECO:0000313" key="3">
    <source>
        <dbReference type="Proteomes" id="UP001206639"/>
    </source>
</evidence>
<dbReference type="Gene3D" id="3.40.50.1820">
    <property type="entry name" value="alpha/beta hydrolase"/>
    <property type="match status" value="1"/>
</dbReference>
<reference evidence="3" key="1">
    <citation type="submission" date="2023-07" db="EMBL/GenBank/DDBJ databases">
        <authorList>
            <person name="Deng Y."/>
            <person name="Zhang Y.-Q."/>
        </authorList>
    </citation>
    <scope>NUCLEOTIDE SEQUENCE [LARGE SCALE GENOMIC DNA]</scope>
    <source>
        <strain evidence="3">CPCC 205710</strain>
    </source>
</reference>
<dbReference type="EMBL" id="JAODWD010000006">
    <property type="protein sequence ID" value="MCT7661341.1"/>
    <property type="molecule type" value="Genomic_DNA"/>
</dbReference>
<dbReference type="SUPFAM" id="SSF53474">
    <property type="entry name" value="alpha/beta-Hydrolases"/>
    <property type="match status" value="1"/>
</dbReference>
<protein>
    <submittedName>
        <fullName evidence="2">Alpha/beta hydrolase</fullName>
    </submittedName>
</protein>
<keyword evidence="2" id="KW-0378">Hydrolase</keyword>
<dbReference type="InterPro" id="IPR029058">
    <property type="entry name" value="AB_hydrolase_fold"/>
</dbReference>
<evidence type="ECO:0000313" key="2">
    <source>
        <dbReference type="EMBL" id="MCT7661341.1"/>
    </source>
</evidence>
<sequence length="254" mass="27136">MTADAQQVVLLHGVTMSAAAWQRVIPLLDEFDVHAPTAAGHRGGPAARRRPATIADTIDAAERFLDETGLDRPHLVGNSMGGWMAIELARRGRAASVCALAPAGFWSAGQRSHKASTARVRRTVTMSRLPRPLSSAALRSGTVRRLAFRDIACRADRLTPAQALESIDDVLGCAVAGDLLGTAESIAPLDPLPCPVTLAWSERDKVFPVDVNGAIARERLPRAEFVVLPGVGHVPMIDDPQLVAETIRRRVVGS</sequence>
<dbReference type="RefSeq" id="WP_260995414.1">
    <property type="nucleotide sequence ID" value="NZ_JAODWD010000006.1"/>
</dbReference>
<dbReference type="PANTHER" id="PTHR43798">
    <property type="entry name" value="MONOACYLGLYCEROL LIPASE"/>
    <property type="match status" value="1"/>
</dbReference>
<dbReference type="Proteomes" id="UP001206639">
    <property type="component" value="Unassembled WGS sequence"/>
</dbReference>
<gene>
    <name evidence="2" type="ORF">N4S67_23325</name>
</gene>
<dbReference type="InterPro" id="IPR000073">
    <property type="entry name" value="AB_hydrolase_1"/>
</dbReference>
<keyword evidence="3" id="KW-1185">Reference proteome</keyword>
<name>A0ABT2MGD3_9MYCO</name>
<evidence type="ECO:0000259" key="1">
    <source>
        <dbReference type="Pfam" id="PF12697"/>
    </source>
</evidence>
<comment type="caution">
    <text evidence="2">The sequence shown here is derived from an EMBL/GenBank/DDBJ whole genome shotgun (WGS) entry which is preliminary data.</text>
</comment>
<dbReference type="Pfam" id="PF12697">
    <property type="entry name" value="Abhydrolase_6"/>
    <property type="match status" value="1"/>
</dbReference>
<feature type="domain" description="AB hydrolase-1" evidence="1">
    <location>
        <begin position="8"/>
        <end position="245"/>
    </location>
</feature>
<dbReference type="PANTHER" id="PTHR43798:SF33">
    <property type="entry name" value="HYDROLASE, PUTATIVE (AFU_ORTHOLOGUE AFUA_2G14860)-RELATED"/>
    <property type="match status" value="1"/>
</dbReference>
<dbReference type="GO" id="GO:0016787">
    <property type="term" value="F:hydrolase activity"/>
    <property type="evidence" value="ECO:0007669"/>
    <property type="project" value="UniProtKB-KW"/>
</dbReference>
<organism evidence="2 3">
    <name type="scientific">Mycobacterium deserti</name>
    <dbReference type="NCBI Taxonomy" id="2978347"/>
    <lineage>
        <taxon>Bacteria</taxon>
        <taxon>Bacillati</taxon>
        <taxon>Actinomycetota</taxon>
        <taxon>Actinomycetes</taxon>
        <taxon>Mycobacteriales</taxon>
        <taxon>Mycobacteriaceae</taxon>
        <taxon>Mycobacterium</taxon>
    </lineage>
</organism>
<proteinExistence type="predicted"/>